<dbReference type="Proteomes" id="UP001165740">
    <property type="component" value="Chromosome 4"/>
</dbReference>
<protein>
    <submittedName>
        <fullName evidence="4">Universal stress protein YxiE-like isoform X2</fullName>
    </submittedName>
</protein>
<evidence type="ECO:0000259" key="2">
    <source>
        <dbReference type="Pfam" id="PF00582"/>
    </source>
</evidence>
<dbReference type="SUPFAM" id="SSF52402">
    <property type="entry name" value="Adenine nucleotide alpha hydrolases-like"/>
    <property type="match status" value="1"/>
</dbReference>
<dbReference type="GeneID" id="106057779"/>
<dbReference type="AlphaFoldDB" id="A0A9W3A7U1"/>
<keyword evidence="3" id="KW-1185">Reference proteome</keyword>
<dbReference type="Gene3D" id="3.40.50.620">
    <property type="entry name" value="HUPs"/>
    <property type="match status" value="1"/>
</dbReference>
<dbReference type="PANTHER" id="PTHR46989">
    <property type="entry name" value="USP DOMAIN-CONTAINING PROTEIN"/>
    <property type="match status" value="1"/>
</dbReference>
<organism evidence="3 4">
    <name type="scientific">Biomphalaria glabrata</name>
    <name type="common">Bloodfluke planorb</name>
    <name type="synonym">Freshwater snail</name>
    <dbReference type="NCBI Taxonomy" id="6526"/>
    <lineage>
        <taxon>Eukaryota</taxon>
        <taxon>Metazoa</taxon>
        <taxon>Spiralia</taxon>
        <taxon>Lophotrochozoa</taxon>
        <taxon>Mollusca</taxon>
        <taxon>Gastropoda</taxon>
        <taxon>Heterobranchia</taxon>
        <taxon>Euthyneura</taxon>
        <taxon>Panpulmonata</taxon>
        <taxon>Hygrophila</taxon>
        <taxon>Lymnaeoidea</taxon>
        <taxon>Planorbidae</taxon>
        <taxon>Biomphalaria</taxon>
    </lineage>
</organism>
<name>A0A9W3A7U1_BIOGL</name>
<evidence type="ECO:0000313" key="4">
    <source>
        <dbReference type="RefSeq" id="XP_055883240.1"/>
    </source>
</evidence>
<proteinExistence type="predicted"/>
<dbReference type="PRINTS" id="PR01438">
    <property type="entry name" value="UNVRSLSTRESS"/>
</dbReference>
<feature type="domain" description="UspA" evidence="2">
    <location>
        <begin position="11"/>
        <end position="147"/>
    </location>
</feature>
<evidence type="ECO:0000313" key="3">
    <source>
        <dbReference type="Proteomes" id="UP001165740"/>
    </source>
</evidence>
<dbReference type="InterPro" id="IPR006016">
    <property type="entry name" value="UspA"/>
</dbReference>
<reference evidence="4" key="1">
    <citation type="submission" date="2025-08" db="UniProtKB">
        <authorList>
            <consortium name="RefSeq"/>
        </authorList>
    </citation>
    <scope>IDENTIFICATION</scope>
</reference>
<dbReference type="PANTHER" id="PTHR46989:SF3">
    <property type="entry name" value="USPA DOMAIN-CONTAINING PROTEIN"/>
    <property type="match status" value="1"/>
</dbReference>
<gene>
    <name evidence="4" type="primary">LOC106057779</name>
</gene>
<dbReference type="RefSeq" id="XP_055883240.1">
    <property type="nucleotide sequence ID" value="XM_056027265.1"/>
</dbReference>
<feature type="region of interest" description="Disordered" evidence="1">
    <location>
        <begin position="157"/>
        <end position="184"/>
    </location>
</feature>
<dbReference type="InterPro" id="IPR006015">
    <property type="entry name" value="Universal_stress_UspA"/>
</dbReference>
<dbReference type="Pfam" id="PF00582">
    <property type="entry name" value="Usp"/>
    <property type="match status" value="1"/>
</dbReference>
<accession>A0A9W3A7U1</accession>
<sequence length="184" mass="20915">MAASTTERIAVMAVDDSEHSALAFDWYVNHFHKAENRLILVHCPETYANVTMMSPGRVQELIKECETKVKSIQDKFLEKMKSHGIQGEFIRLNGDKPGYQIVECAVNKKATFIVTGTRGQSKVRRTIMGSVSDYIVHHSPIPVLVCRHKLPSEIEKEEKERLKKEVKEKSAAPASKEKKEDKKH</sequence>
<dbReference type="InterPro" id="IPR014729">
    <property type="entry name" value="Rossmann-like_a/b/a_fold"/>
</dbReference>
<dbReference type="CDD" id="cd23659">
    <property type="entry name" value="USP_At3g01520-like"/>
    <property type="match status" value="1"/>
</dbReference>
<evidence type="ECO:0000256" key="1">
    <source>
        <dbReference type="SAM" id="MobiDB-lite"/>
    </source>
</evidence>